<keyword evidence="7" id="KW-1185">Reference proteome</keyword>
<dbReference type="KEGG" id="glj:GKIL_3010"/>
<dbReference type="GO" id="GO:0042597">
    <property type="term" value="C:periplasmic space"/>
    <property type="evidence" value="ECO:0007669"/>
    <property type="project" value="UniProtKB-SubCell"/>
</dbReference>
<dbReference type="RefSeq" id="WP_023174502.1">
    <property type="nucleotide sequence ID" value="NC_022600.1"/>
</dbReference>
<evidence type="ECO:0008006" key="8">
    <source>
        <dbReference type="Google" id="ProtNLM"/>
    </source>
</evidence>
<dbReference type="OrthoDB" id="531812at2"/>
<gene>
    <name evidence="6" type="ORF">GKIL_3010</name>
</gene>
<accession>U5QK02</accession>
<evidence type="ECO:0000256" key="1">
    <source>
        <dbReference type="ARBA" id="ARBA00004418"/>
    </source>
</evidence>
<feature type="signal peptide" evidence="5">
    <location>
        <begin position="1"/>
        <end position="21"/>
    </location>
</feature>
<keyword evidence="3 5" id="KW-0732">Signal</keyword>
<dbReference type="AlphaFoldDB" id="U5QK02"/>
<evidence type="ECO:0000313" key="6">
    <source>
        <dbReference type="EMBL" id="AGY59256.1"/>
    </source>
</evidence>
<dbReference type="InterPro" id="IPR012899">
    <property type="entry name" value="LTXXQ"/>
</dbReference>
<evidence type="ECO:0000256" key="3">
    <source>
        <dbReference type="ARBA" id="ARBA00022729"/>
    </source>
</evidence>
<protein>
    <recommendedName>
        <fullName evidence="8">P pilus assembly/Cpx signaling pathway, periplasmic inhibitor/zinc-resistance associated protein</fullName>
    </recommendedName>
</protein>
<dbReference type="eggNOG" id="COG3678">
    <property type="taxonomic scope" value="Bacteria"/>
</dbReference>
<dbReference type="InterPro" id="IPR052211">
    <property type="entry name" value="Cpx_auxiliary_protein"/>
</dbReference>
<dbReference type="CDD" id="cd09916">
    <property type="entry name" value="CpxP_like"/>
    <property type="match status" value="1"/>
</dbReference>
<dbReference type="Pfam" id="PF07813">
    <property type="entry name" value="LTXXQ"/>
    <property type="match status" value="1"/>
</dbReference>
<dbReference type="Proteomes" id="UP000017396">
    <property type="component" value="Chromosome"/>
</dbReference>
<evidence type="ECO:0000256" key="5">
    <source>
        <dbReference type="SAM" id="SignalP"/>
    </source>
</evidence>
<dbReference type="Gene3D" id="1.20.120.1490">
    <property type="match status" value="1"/>
</dbReference>
<feature type="chain" id="PRO_5004663744" description="P pilus assembly/Cpx signaling pathway, periplasmic inhibitor/zinc-resistance associated protein" evidence="5">
    <location>
        <begin position="22"/>
        <end position="137"/>
    </location>
</feature>
<dbReference type="HOGENOM" id="CLU_1862336_0_0_3"/>
<keyword evidence="4" id="KW-0574">Periplasm</keyword>
<dbReference type="PANTHER" id="PTHR38102">
    <property type="entry name" value="PERIPLASMIC CHAPERONE SPY"/>
    <property type="match status" value="1"/>
</dbReference>
<dbReference type="PANTHER" id="PTHR38102:SF1">
    <property type="entry name" value="PERIPLASMIC CHAPERONE SPY"/>
    <property type="match status" value="1"/>
</dbReference>
<comment type="subcellular location">
    <subcellularLocation>
        <location evidence="1">Periplasm</location>
    </subcellularLocation>
</comment>
<evidence type="ECO:0000256" key="4">
    <source>
        <dbReference type="ARBA" id="ARBA00022764"/>
    </source>
</evidence>
<evidence type="ECO:0000313" key="7">
    <source>
        <dbReference type="Proteomes" id="UP000017396"/>
    </source>
</evidence>
<sequence length="137" mass="16116">MCNFKLLLLVTLSWCSSFALAFAQTPPESLDLRGLNLTPDQRSQLQDIRREDQQSAAPIRDGLNTQLNQLRDLYTSDAPDEQVRSQYDRMQVYRQRLERARFDNLMHIRGVLTLEQRAQLRSQFGQRRRTNFSFARP</sequence>
<organism evidence="6 7">
    <name type="scientific">Gloeobacter kilaueensis (strain ATCC BAA-2537 / CCAP 1431/1 / ULC 316 / JS1)</name>
    <dbReference type="NCBI Taxonomy" id="1183438"/>
    <lineage>
        <taxon>Bacteria</taxon>
        <taxon>Bacillati</taxon>
        <taxon>Cyanobacteriota</taxon>
        <taxon>Cyanophyceae</taxon>
        <taxon>Gloeobacterales</taxon>
        <taxon>Gloeobacteraceae</taxon>
        <taxon>Gloeobacter</taxon>
    </lineage>
</organism>
<comment type="similarity">
    <text evidence="2">Belongs to the CpxP/Spy family.</text>
</comment>
<reference evidence="6 7" key="1">
    <citation type="journal article" date="2013" name="PLoS ONE">
        <title>Cultivation and Complete Genome Sequencing of Gloeobacter kilaueensis sp. nov., from a Lava Cave in Kilauea Caldera, Hawai'i.</title>
        <authorList>
            <person name="Saw J.H."/>
            <person name="Schatz M."/>
            <person name="Brown M.V."/>
            <person name="Kunkel D.D."/>
            <person name="Foster J.S."/>
            <person name="Shick H."/>
            <person name="Christensen S."/>
            <person name="Hou S."/>
            <person name="Wan X."/>
            <person name="Donachie S.P."/>
        </authorList>
    </citation>
    <scope>NUCLEOTIDE SEQUENCE [LARGE SCALE GENOMIC DNA]</scope>
    <source>
        <strain evidence="7">JS</strain>
    </source>
</reference>
<dbReference type="STRING" id="1183438.GKIL_3010"/>
<evidence type="ECO:0000256" key="2">
    <source>
        <dbReference type="ARBA" id="ARBA00008441"/>
    </source>
</evidence>
<name>U5QK02_GLOK1</name>
<dbReference type="EMBL" id="CP003587">
    <property type="protein sequence ID" value="AGY59256.1"/>
    <property type="molecule type" value="Genomic_DNA"/>
</dbReference>
<proteinExistence type="inferred from homology"/>